<feature type="signal peptide" evidence="1">
    <location>
        <begin position="1"/>
        <end position="27"/>
    </location>
</feature>
<keyword evidence="1" id="KW-0732">Signal</keyword>
<feature type="chain" id="PRO_5002609222" evidence="1">
    <location>
        <begin position="28"/>
        <end position="171"/>
    </location>
</feature>
<proteinExistence type="predicted"/>
<sequence length="171" mass="19483" precursor="true">MKNKTLWKSFLYLSMPILLLFGVNASANIKEDPVKITQAFYTQYMQLYFKIVPPDAPAFKKLMQNNITPSFLKKIKSAKICQEGKDPVCTIEEVRPKDGYVYIIRAQDAYDDWTHVIVEPIKISSGLSVVKVSLGGLHEKAHVLTVSLKKINTQWKIDSVSDLSPAKYRFQ</sequence>
<dbReference type="HOGENOM" id="CLU_1561618_0_0_6"/>
<reference evidence="2 3" key="2">
    <citation type="journal article" date="2012" name="J. Bacteriol.">
        <title>Complete Genome Sequence of Rahnella sp. Strain Y9602, a Gammaproteobacterium Isolate from Metal- and Radionuclide-Contaminated Soil.</title>
        <authorList>
            <person name="Martinez R.J."/>
            <person name="Bruce D."/>
            <person name="Detter C."/>
            <person name="Goodwin L.A."/>
            <person name="Han J."/>
            <person name="Han C.S."/>
            <person name="Held B."/>
            <person name="Land M.L."/>
            <person name="Mikhailova N."/>
            <person name="Nolan M."/>
            <person name="Pennacchio L."/>
            <person name="Pitluck S."/>
            <person name="Tapia R."/>
            <person name="Woyke T."/>
            <person name="Sobecky P.A."/>
        </authorList>
    </citation>
    <scope>NUCLEOTIDE SEQUENCE [LARGE SCALE GENOMIC DNA]</scope>
    <source>
        <strain evidence="2 3">Y9602</strain>
        <plasmid evidence="2 3">pRAHAQ01</plasmid>
    </source>
</reference>
<dbReference type="OrthoDB" id="6506427at2"/>
<gene>
    <name evidence="2" type="ordered locus">Rahaq_4571</name>
</gene>
<geneLocation type="plasmid" evidence="2 3">
    <name>pRAHAQ01</name>
</geneLocation>
<evidence type="ECO:0000313" key="2">
    <source>
        <dbReference type="EMBL" id="ADW76152.1"/>
    </source>
</evidence>
<dbReference type="Proteomes" id="UP000007257">
    <property type="component" value="Plasmid pRAHAQ01"/>
</dbReference>
<name>A0A0H3FFQ2_RAHSY</name>
<dbReference type="RefSeq" id="WP_013577833.1">
    <property type="nucleotide sequence ID" value="NC_015062.1"/>
</dbReference>
<keyword evidence="2" id="KW-0614">Plasmid</keyword>
<evidence type="ECO:0000256" key="1">
    <source>
        <dbReference type="SAM" id="SignalP"/>
    </source>
</evidence>
<accession>A0A0H3FFQ2</accession>
<dbReference type="eggNOG" id="ENOG5031RYQ">
    <property type="taxonomic scope" value="Bacteria"/>
</dbReference>
<protein>
    <submittedName>
        <fullName evidence="2">Uncharacterized protein</fullName>
    </submittedName>
</protein>
<reference evidence="3" key="1">
    <citation type="submission" date="2011-01" db="EMBL/GenBank/DDBJ databases">
        <title>Complete sequence of plasmid1 of Rahnella sp. Y9602.</title>
        <authorList>
            <consortium name="US DOE Joint Genome Institute"/>
            <person name="Lucas S."/>
            <person name="Copeland A."/>
            <person name="Lapidus A."/>
            <person name="Cheng J.-F."/>
            <person name="Goodwin L."/>
            <person name="Pitluck S."/>
            <person name="Lu M."/>
            <person name="Detter J.C."/>
            <person name="Han C."/>
            <person name="Tapia R."/>
            <person name="Land M."/>
            <person name="Hauser L."/>
            <person name="Kyrpides N."/>
            <person name="Ivanova N."/>
            <person name="Ovchinnikova G."/>
            <person name="Pagani I."/>
            <person name="Sobecky P.A."/>
            <person name="Martinez R.J."/>
            <person name="Woyke T."/>
        </authorList>
    </citation>
    <scope>NUCLEOTIDE SEQUENCE [LARGE SCALE GENOMIC DNA]</scope>
    <source>
        <strain evidence="3">Y9602</strain>
        <plasmid evidence="3">pRAHAQ01</plasmid>
    </source>
</reference>
<dbReference type="AlphaFoldDB" id="A0A0H3FFQ2"/>
<dbReference type="Gene3D" id="3.10.450.50">
    <property type="match status" value="1"/>
</dbReference>
<organism evidence="2 3">
    <name type="scientific">Rahnella sp. (strain Y9602)</name>
    <dbReference type="NCBI Taxonomy" id="2703885"/>
    <lineage>
        <taxon>Bacteria</taxon>
        <taxon>Pseudomonadati</taxon>
        <taxon>Pseudomonadota</taxon>
        <taxon>Gammaproteobacteria</taxon>
        <taxon>Enterobacterales</taxon>
        <taxon>Yersiniaceae</taxon>
        <taxon>Rahnella</taxon>
    </lineage>
</organism>
<dbReference type="KEGG" id="rah:Rahaq_4571"/>
<evidence type="ECO:0000313" key="3">
    <source>
        <dbReference type="Proteomes" id="UP000007257"/>
    </source>
</evidence>
<dbReference type="EMBL" id="CP002506">
    <property type="protein sequence ID" value="ADW76152.1"/>
    <property type="molecule type" value="Genomic_DNA"/>
</dbReference>